<reference evidence="7 8" key="1">
    <citation type="journal article" date="2016" name="Nat. Commun.">
        <title>Thousands of microbial genomes shed light on interconnected biogeochemical processes in an aquifer system.</title>
        <authorList>
            <person name="Anantharaman K."/>
            <person name="Brown C.T."/>
            <person name="Hug L.A."/>
            <person name="Sharon I."/>
            <person name="Castelle C.J."/>
            <person name="Probst A.J."/>
            <person name="Thomas B.C."/>
            <person name="Singh A."/>
            <person name="Wilkins M.J."/>
            <person name="Karaoz U."/>
            <person name="Brodie E.L."/>
            <person name="Williams K.H."/>
            <person name="Hubbard S.S."/>
            <person name="Banfield J.F."/>
        </authorList>
    </citation>
    <scope>NUCLEOTIDE SEQUENCE [LARGE SCALE GENOMIC DNA]</scope>
</reference>
<organism evidence="7 8">
    <name type="scientific">Candidatus Raymondbacteria bacterium RIFOXYD12_FULL_49_13</name>
    <dbReference type="NCBI Taxonomy" id="1817890"/>
    <lineage>
        <taxon>Bacteria</taxon>
        <taxon>Raymondiibacteriota</taxon>
    </lineage>
</organism>
<dbReference type="Pfam" id="PF03706">
    <property type="entry name" value="LPG_synthase_TM"/>
    <property type="match status" value="1"/>
</dbReference>
<dbReference type="EMBL" id="MFYX01000090">
    <property type="protein sequence ID" value="OGK03430.1"/>
    <property type="molecule type" value="Genomic_DNA"/>
</dbReference>
<feature type="transmembrane region" description="Helical" evidence="6">
    <location>
        <begin position="154"/>
        <end position="173"/>
    </location>
</feature>
<dbReference type="AlphaFoldDB" id="A0A1F7F9T9"/>
<feature type="transmembrane region" description="Helical" evidence="6">
    <location>
        <begin position="38"/>
        <end position="56"/>
    </location>
</feature>
<dbReference type="NCBIfam" id="TIGR00374">
    <property type="entry name" value="flippase-like domain"/>
    <property type="match status" value="1"/>
</dbReference>
<sequence>MRSKSVKIGAGIAITVVALYFFLKGVDGHAVAESFKRVNPITAALVVVLVIFSLFLRGARWGLLLPDEPGASKKGLFPLATVAFMINSVLPARIGEAARVYFLCKNNRYSVHASLGSVAFERVLDSLLYGIFLMFPIFFVDLAEKKFFGTVDVIVPAHIAAAGVAGIIGAILFYRFFPNLFVRIGGAIALRSPALLAKGIRHGLKLMSSATAWLFDLKKVAGVAVLSPLIVLCYGLCLWLLANMLGISLGPLQATFVMSVVAFGVAVPSSPGYIGPLHLACKEGLVLFGANPADAVTVAILYHLLSWTPVVVTGIFFYFRMNLSIREVKKEGSEAQRAKESRASS</sequence>
<name>A0A1F7F9T9_UNCRA</name>
<keyword evidence="4 6" id="KW-1133">Transmembrane helix</keyword>
<accession>A0A1F7F9T9</accession>
<feature type="transmembrane region" description="Helical" evidence="6">
    <location>
        <begin position="254"/>
        <end position="275"/>
    </location>
</feature>
<gene>
    <name evidence="7" type="ORF">A2519_15585</name>
</gene>
<keyword evidence="3 6" id="KW-0812">Transmembrane</keyword>
<evidence type="ECO:0000256" key="2">
    <source>
        <dbReference type="ARBA" id="ARBA00022475"/>
    </source>
</evidence>
<evidence type="ECO:0000256" key="3">
    <source>
        <dbReference type="ARBA" id="ARBA00022692"/>
    </source>
</evidence>
<evidence type="ECO:0000256" key="6">
    <source>
        <dbReference type="SAM" id="Phobius"/>
    </source>
</evidence>
<feature type="transmembrane region" description="Helical" evidence="6">
    <location>
        <begin position="76"/>
        <end position="102"/>
    </location>
</feature>
<evidence type="ECO:0000256" key="1">
    <source>
        <dbReference type="ARBA" id="ARBA00004651"/>
    </source>
</evidence>
<keyword evidence="2" id="KW-1003">Cell membrane</keyword>
<evidence type="ECO:0000256" key="4">
    <source>
        <dbReference type="ARBA" id="ARBA00022989"/>
    </source>
</evidence>
<protein>
    <recommendedName>
        <fullName evidence="9">TIGR00374 family protein</fullName>
    </recommendedName>
</protein>
<dbReference type="PANTHER" id="PTHR39087">
    <property type="entry name" value="UPF0104 MEMBRANE PROTEIN MJ1595"/>
    <property type="match status" value="1"/>
</dbReference>
<comment type="caution">
    <text evidence="7">The sequence shown here is derived from an EMBL/GenBank/DDBJ whole genome shotgun (WGS) entry which is preliminary data.</text>
</comment>
<evidence type="ECO:0000313" key="8">
    <source>
        <dbReference type="Proteomes" id="UP000179243"/>
    </source>
</evidence>
<feature type="transmembrane region" description="Helical" evidence="6">
    <location>
        <begin position="6"/>
        <end position="26"/>
    </location>
</feature>
<feature type="transmembrane region" description="Helical" evidence="6">
    <location>
        <begin position="220"/>
        <end position="242"/>
    </location>
</feature>
<dbReference type="GO" id="GO:0005886">
    <property type="term" value="C:plasma membrane"/>
    <property type="evidence" value="ECO:0007669"/>
    <property type="project" value="UniProtKB-SubCell"/>
</dbReference>
<feature type="transmembrane region" description="Helical" evidence="6">
    <location>
        <begin position="295"/>
        <end position="319"/>
    </location>
</feature>
<proteinExistence type="predicted"/>
<feature type="transmembrane region" description="Helical" evidence="6">
    <location>
        <begin position="123"/>
        <end position="142"/>
    </location>
</feature>
<evidence type="ECO:0008006" key="9">
    <source>
        <dbReference type="Google" id="ProtNLM"/>
    </source>
</evidence>
<evidence type="ECO:0000313" key="7">
    <source>
        <dbReference type="EMBL" id="OGK03430.1"/>
    </source>
</evidence>
<dbReference type="Proteomes" id="UP000179243">
    <property type="component" value="Unassembled WGS sequence"/>
</dbReference>
<evidence type="ECO:0000256" key="5">
    <source>
        <dbReference type="ARBA" id="ARBA00023136"/>
    </source>
</evidence>
<comment type="subcellular location">
    <subcellularLocation>
        <location evidence="1">Cell membrane</location>
        <topology evidence="1">Multi-pass membrane protein</topology>
    </subcellularLocation>
</comment>
<dbReference type="InterPro" id="IPR022791">
    <property type="entry name" value="L-PG_synthase/AglD"/>
</dbReference>
<keyword evidence="5 6" id="KW-0472">Membrane</keyword>
<dbReference type="PANTHER" id="PTHR39087:SF2">
    <property type="entry name" value="UPF0104 MEMBRANE PROTEIN MJ1595"/>
    <property type="match status" value="1"/>
</dbReference>